<feature type="region of interest" description="Disordered" evidence="1">
    <location>
        <begin position="52"/>
        <end position="101"/>
    </location>
</feature>
<evidence type="ECO:0000256" key="1">
    <source>
        <dbReference type="SAM" id="MobiDB-lite"/>
    </source>
</evidence>
<comment type="caution">
    <text evidence="2">The sequence shown here is derived from an EMBL/GenBank/DDBJ whole genome shotgun (WGS) entry which is preliminary data.</text>
</comment>
<accession>A0A921GS32</accession>
<dbReference type="AlphaFoldDB" id="A0A921GS32"/>
<evidence type="ECO:0000313" key="2">
    <source>
        <dbReference type="EMBL" id="HJF51274.1"/>
    </source>
</evidence>
<name>A0A921GS32_9MICO</name>
<gene>
    <name evidence="2" type="ORF">K8W24_16040</name>
</gene>
<reference evidence="2" key="1">
    <citation type="journal article" date="2021" name="PeerJ">
        <title>Extensive microbial diversity within the chicken gut microbiome revealed by metagenomics and culture.</title>
        <authorList>
            <person name="Gilroy R."/>
            <person name="Ravi A."/>
            <person name="Getino M."/>
            <person name="Pursley I."/>
            <person name="Horton D.L."/>
            <person name="Alikhan N.F."/>
            <person name="Baker D."/>
            <person name="Gharbi K."/>
            <person name="Hall N."/>
            <person name="Watson M."/>
            <person name="Adriaenssens E.M."/>
            <person name="Foster-Nyarko E."/>
            <person name="Jarju S."/>
            <person name="Secka A."/>
            <person name="Antonio M."/>
            <person name="Oren A."/>
            <person name="Chaudhuri R.R."/>
            <person name="La Ragione R."/>
            <person name="Hildebrand F."/>
            <person name="Pallen M.J."/>
        </authorList>
    </citation>
    <scope>NUCLEOTIDE SEQUENCE</scope>
    <source>
        <strain evidence="2">1647</strain>
    </source>
</reference>
<protein>
    <submittedName>
        <fullName evidence="2">Uncharacterized protein</fullName>
    </submittedName>
</protein>
<proteinExistence type="predicted"/>
<feature type="compositionally biased region" description="Basic and acidic residues" evidence="1">
    <location>
        <begin position="64"/>
        <end position="94"/>
    </location>
</feature>
<evidence type="ECO:0000313" key="3">
    <source>
        <dbReference type="Proteomes" id="UP000775129"/>
    </source>
</evidence>
<sequence>MAKQIKVIAACVVVNVSGQERYLYKGAVLPSGVDRKDVTRLKNNGLIAEVDVPEADSPQDLAEADAKAAADKAAAERAAAEKAAAEKPAAEKSAARGGAAK</sequence>
<reference evidence="2" key="2">
    <citation type="submission" date="2021-09" db="EMBL/GenBank/DDBJ databases">
        <authorList>
            <person name="Gilroy R."/>
        </authorList>
    </citation>
    <scope>NUCLEOTIDE SEQUENCE</scope>
    <source>
        <strain evidence="2">1647</strain>
    </source>
</reference>
<dbReference type="Proteomes" id="UP000775129">
    <property type="component" value="Unassembled WGS sequence"/>
</dbReference>
<organism evidence="2 3">
    <name type="scientific">Brachybacterium paraconglomeratum</name>
    <dbReference type="NCBI Taxonomy" id="173362"/>
    <lineage>
        <taxon>Bacteria</taxon>
        <taxon>Bacillati</taxon>
        <taxon>Actinomycetota</taxon>
        <taxon>Actinomycetes</taxon>
        <taxon>Micrococcales</taxon>
        <taxon>Dermabacteraceae</taxon>
        <taxon>Brachybacterium</taxon>
    </lineage>
</organism>
<dbReference type="EMBL" id="DYWO01000474">
    <property type="protein sequence ID" value="HJF51274.1"/>
    <property type="molecule type" value="Genomic_DNA"/>
</dbReference>